<dbReference type="Proteomes" id="UP000735302">
    <property type="component" value="Unassembled WGS sequence"/>
</dbReference>
<evidence type="ECO:0000313" key="3">
    <source>
        <dbReference type="Proteomes" id="UP000735302"/>
    </source>
</evidence>
<dbReference type="AlphaFoldDB" id="A0AAV4DZL1"/>
<sequence length="149" mass="15904">MKPAALPNEGAEVAILPCPREKKPRGILWLSVPRDQKLRHQPRAGPKSRKDRRPLGKHSIIQSWPLAMEGEETISSILEDSFGPSSPRASASPIECPLCPPKPQSLSKSPISAEKPQAFCLLTPSPRGPCDGGGDAALEDQSLGGQTKG</sequence>
<organism evidence="2 3">
    <name type="scientific">Plakobranchus ocellatus</name>
    <dbReference type="NCBI Taxonomy" id="259542"/>
    <lineage>
        <taxon>Eukaryota</taxon>
        <taxon>Metazoa</taxon>
        <taxon>Spiralia</taxon>
        <taxon>Lophotrochozoa</taxon>
        <taxon>Mollusca</taxon>
        <taxon>Gastropoda</taxon>
        <taxon>Heterobranchia</taxon>
        <taxon>Euthyneura</taxon>
        <taxon>Panpulmonata</taxon>
        <taxon>Sacoglossa</taxon>
        <taxon>Placobranchoidea</taxon>
        <taxon>Plakobranchidae</taxon>
        <taxon>Plakobranchus</taxon>
    </lineage>
</organism>
<feature type="region of interest" description="Disordered" evidence="1">
    <location>
        <begin position="27"/>
        <end position="67"/>
    </location>
</feature>
<reference evidence="2 3" key="1">
    <citation type="journal article" date="2021" name="Elife">
        <title>Chloroplast acquisition without the gene transfer in kleptoplastic sea slugs, Plakobranchus ocellatus.</title>
        <authorList>
            <person name="Maeda T."/>
            <person name="Takahashi S."/>
            <person name="Yoshida T."/>
            <person name="Shimamura S."/>
            <person name="Takaki Y."/>
            <person name="Nagai Y."/>
            <person name="Toyoda A."/>
            <person name="Suzuki Y."/>
            <person name="Arimoto A."/>
            <person name="Ishii H."/>
            <person name="Satoh N."/>
            <person name="Nishiyama T."/>
            <person name="Hasebe M."/>
            <person name="Maruyama T."/>
            <person name="Minagawa J."/>
            <person name="Obokata J."/>
            <person name="Shigenobu S."/>
        </authorList>
    </citation>
    <scope>NUCLEOTIDE SEQUENCE [LARGE SCALE GENOMIC DNA]</scope>
</reference>
<gene>
    <name evidence="2" type="ORF">PoB_007600500</name>
</gene>
<comment type="caution">
    <text evidence="2">The sequence shown here is derived from an EMBL/GenBank/DDBJ whole genome shotgun (WGS) entry which is preliminary data.</text>
</comment>
<feature type="compositionally biased region" description="Basic residues" evidence="1">
    <location>
        <begin position="37"/>
        <end position="56"/>
    </location>
</feature>
<evidence type="ECO:0000256" key="1">
    <source>
        <dbReference type="SAM" id="MobiDB-lite"/>
    </source>
</evidence>
<proteinExistence type="predicted"/>
<protein>
    <submittedName>
        <fullName evidence="2">Uncharacterized protein</fullName>
    </submittedName>
</protein>
<feature type="region of interest" description="Disordered" evidence="1">
    <location>
        <begin position="124"/>
        <end position="149"/>
    </location>
</feature>
<evidence type="ECO:0000313" key="2">
    <source>
        <dbReference type="EMBL" id="GFO49500.1"/>
    </source>
</evidence>
<accession>A0AAV4DZL1</accession>
<dbReference type="EMBL" id="BLXT01008489">
    <property type="protein sequence ID" value="GFO49500.1"/>
    <property type="molecule type" value="Genomic_DNA"/>
</dbReference>
<name>A0AAV4DZL1_9GAST</name>
<keyword evidence="3" id="KW-1185">Reference proteome</keyword>